<dbReference type="Gene3D" id="1.10.287.3610">
    <property type="match status" value="1"/>
</dbReference>
<keyword evidence="16 21" id="KW-1133">Transmembrane helix</keyword>
<evidence type="ECO:0000256" key="12">
    <source>
        <dbReference type="ARBA" id="ARBA00022741"/>
    </source>
</evidence>
<accession>A0ABT2NJJ3</accession>
<keyword evidence="9 21" id="KW-0808">Transferase</keyword>
<evidence type="ECO:0000313" key="22">
    <source>
        <dbReference type="EMBL" id="MCT8329093.1"/>
    </source>
</evidence>
<keyword evidence="18 21" id="KW-0472">Membrane</keyword>
<evidence type="ECO:0000256" key="10">
    <source>
        <dbReference type="ARBA" id="ARBA00022692"/>
    </source>
</evidence>
<evidence type="ECO:0000256" key="13">
    <source>
        <dbReference type="ARBA" id="ARBA00022777"/>
    </source>
</evidence>
<keyword evidence="14 21" id="KW-0067">ATP-binding</keyword>
<evidence type="ECO:0000256" key="19">
    <source>
        <dbReference type="ARBA" id="ARBA00023209"/>
    </source>
</evidence>
<reference evidence="23" key="1">
    <citation type="submission" date="2023-07" db="EMBL/GenBank/DDBJ databases">
        <title>Defluviimonas sediminis sp. nov., isolated from mangrove sediment.</title>
        <authorList>
            <person name="Liu L."/>
            <person name="Li J."/>
            <person name="Huang Y."/>
            <person name="Pan J."/>
            <person name="Li M."/>
        </authorList>
    </citation>
    <scope>NUCLEOTIDE SEQUENCE [LARGE SCALE GENOMIC DNA]</scope>
    <source>
        <strain evidence="23">FT324</strain>
    </source>
</reference>
<evidence type="ECO:0000256" key="5">
    <source>
        <dbReference type="ARBA" id="ARBA00017575"/>
    </source>
</evidence>
<keyword evidence="13 21" id="KW-0418">Kinase</keyword>
<dbReference type="Pfam" id="PF01219">
    <property type="entry name" value="DAGK_prokar"/>
    <property type="match status" value="1"/>
</dbReference>
<evidence type="ECO:0000256" key="17">
    <source>
        <dbReference type="ARBA" id="ARBA00023098"/>
    </source>
</evidence>
<dbReference type="RefSeq" id="WP_261494515.1">
    <property type="nucleotide sequence ID" value="NZ_JAOCQF010000001.1"/>
</dbReference>
<evidence type="ECO:0000256" key="8">
    <source>
        <dbReference type="ARBA" id="ARBA00022519"/>
    </source>
</evidence>
<comment type="subcellular location">
    <subcellularLocation>
        <location evidence="2 21">Cell inner membrane</location>
        <topology evidence="2 21">Multi-pass membrane protein</topology>
    </subcellularLocation>
</comment>
<evidence type="ECO:0000256" key="15">
    <source>
        <dbReference type="ARBA" id="ARBA00022842"/>
    </source>
</evidence>
<dbReference type="PANTHER" id="PTHR34299:SF1">
    <property type="entry name" value="DIACYLGLYCEROL KINASE"/>
    <property type="match status" value="1"/>
</dbReference>
<feature type="transmembrane region" description="Helical" evidence="21">
    <location>
        <begin position="107"/>
        <end position="130"/>
    </location>
</feature>
<evidence type="ECO:0000256" key="2">
    <source>
        <dbReference type="ARBA" id="ARBA00004429"/>
    </source>
</evidence>
<evidence type="ECO:0000256" key="3">
    <source>
        <dbReference type="ARBA" id="ARBA00005967"/>
    </source>
</evidence>
<keyword evidence="15" id="KW-0460">Magnesium</keyword>
<evidence type="ECO:0000256" key="7">
    <source>
        <dbReference type="ARBA" id="ARBA00022516"/>
    </source>
</evidence>
<evidence type="ECO:0000256" key="1">
    <source>
        <dbReference type="ARBA" id="ARBA00001946"/>
    </source>
</evidence>
<dbReference type="InterPro" id="IPR033718">
    <property type="entry name" value="DAGK_prok"/>
</dbReference>
<evidence type="ECO:0000256" key="20">
    <source>
        <dbReference type="ARBA" id="ARBA00023264"/>
    </source>
</evidence>
<evidence type="ECO:0000256" key="21">
    <source>
        <dbReference type="RuleBase" id="RU363065"/>
    </source>
</evidence>
<keyword evidence="10 21" id="KW-0812">Transmembrane</keyword>
<evidence type="ECO:0000256" key="4">
    <source>
        <dbReference type="ARBA" id="ARBA00012133"/>
    </source>
</evidence>
<comment type="caution">
    <text evidence="22">The sequence shown here is derived from an EMBL/GenBank/DDBJ whole genome shotgun (WGS) entry which is preliminary data.</text>
</comment>
<proteinExistence type="inferred from homology"/>
<dbReference type="InterPro" id="IPR036945">
    <property type="entry name" value="DAGK_sf"/>
</dbReference>
<comment type="cofactor">
    <cofactor evidence="1">
        <name>Mg(2+)</name>
        <dbReference type="ChEBI" id="CHEBI:18420"/>
    </cofactor>
</comment>
<keyword evidence="6" id="KW-1003">Cell membrane</keyword>
<keyword evidence="20 21" id="KW-1208">Phospholipid metabolism</keyword>
<evidence type="ECO:0000256" key="14">
    <source>
        <dbReference type="ARBA" id="ARBA00022840"/>
    </source>
</evidence>
<keyword evidence="12 21" id="KW-0547">Nucleotide-binding</keyword>
<dbReference type="EMBL" id="JAOCQF010000001">
    <property type="protein sequence ID" value="MCT8329093.1"/>
    <property type="molecule type" value="Genomic_DNA"/>
</dbReference>
<keyword evidence="8 21" id="KW-0997">Cell inner membrane</keyword>
<keyword evidence="19" id="KW-0594">Phospholipid biosynthesis</keyword>
<dbReference type="Proteomes" id="UP001205601">
    <property type="component" value="Unassembled WGS sequence"/>
</dbReference>
<comment type="similarity">
    <text evidence="3 21">Belongs to the bacterial diacylglycerol kinase family.</text>
</comment>
<dbReference type="PANTHER" id="PTHR34299">
    <property type="entry name" value="DIACYLGLYCEROL KINASE"/>
    <property type="match status" value="1"/>
</dbReference>
<evidence type="ECO:0000256" key="18">
    <source>
        <dbReference type="ARBA" id="ARBA00023136"/>
    </source>
</evidence>
<protein>
    <recommendedName>
        <fullName evidence="5 21">Diacylglycerol kinase</fullName>
        <ecNumber evidence="4 21">2.7.1.107</ecNumber>
    </recommendedName>
</protein>
<sequence length="131" mass="14075">MKDQSGQNDRVVVPPRGGLMHVVDAAGYSLAGFRRLMRETAARLELLGAVALIAAFLWRGAAPWHWAGLVLLMVLVLVVETLNTAIEVLTDRISPEWSEMARDAKDLGSLAVGLMLTATGAYAALVLAHLI</sequence>
<keyword evidence="17 21" id="KW-0443">Lipid metabolism</keyword>
<dbReference type="EC" id="2.7.1.107" evidence="4 21"/>
<feature type="transmembrane region" description="Helical" evidence="21">
    <location>
        <begin position="40"/>
        <end position="58"/>
    </location>
</feature>
<keyword evidence="23" id="KW-1185">Reference proteome</keyword>
<dbReference type="CDD" id="cd14264">
    <property type="entry name" value="DAGK_IM"/>
    <property type="match status" value="1"/>
</dbReference>
<gene>
    <name evidence="22" type="ORF">N5I32_06170</name>
</gene>
<dbReference type="GO" id="GO:0016301">
    <property type="term" value="F:kinase activity"/>
    <property type="evidence" value="ECO:0007669"/>
    <property type="project" value="UniProtKB-KW"/>
</dbReference>
<evidence type="ECO:0000256" key="9">
    <source>
        <dbReference type="ARBA" id="ARBA00022679"/>
    </source>
</evidence>
<keyword evidence="7" id="KW-0444">Lipid biosynthesis</keyword>
<keyword evidence="11" id="KW-0479">Metal-binding</keyword>
<feature type="transmembrane region" description="Helical" evidence="21">
    <location>
        <begin position="64"/>
        <end position="86"/>
    </location>
</feature>
<evidence type="ECO:0000256" key="16">
    <source>
        <dbReference type="ARBA" id="ARBA00022989"/>
    </source>
</evidence>
<comment type="catalytic activity">
    <reaction evidence="21">
        <text>a 1,2-diacyl-sn-glycerol + ATP = a 1,2-diacyl-sn-glycero-3-phosphate + ADP + H(+)</text>
        <dbReference type="Rhea" id="RHEA:10272"/>
        <dbReference type="ChEBI" id="CHEBI:15378"/>
        <dbReference type="ChEBI" id="CHEBI:17815"/>
        <dbReference type="ChEBI" id="CHEBI:30616"/>
        <dbReference type="ChEBI" id="CHEBI:58608"/>
        <dbReference type="ChEBI" id="CHEBI:456216"/>
        <dbReference type="EC" id="2.7.1.107"/>
    </reaction>
</comment>
<comment type="function">
    <text evidence="21">Catalyzes the ATP-dependent phosphorylation of sn-l,2-diacylglycerol (DAG) to phosphatidic acid. Involved in the recycling of diacylglycerol produced as a by-product during membrane-derived oligosaccharide (MDO) biosynthesis.</text>
</comment>
<name>A0ABT2NJJ3_9RHOB</name>
<evidence type="ECO:0000256" key="6">
    <source>
        <dbReference type="ARBA" id="ARBA00022475"/>
    </source>
</evidence>
<evidence type="ECO:0000313" key="23">
    <source>
        <dbReference type="Proteomes" id="UP001205601"/>
    </source>
</evidence>
<dbReference type="InterPro" id="IPR000829">
    <property type="entry name" value="DAGK"/>
</dbReference>
<organism evidence="22 23">
    <name type="scientific">Albidovulum sediminis</name>
    <dbReference type="NCBI Taxonomy" id="3066345"/>
    <lineage>
        <taxon>Bacteria</taxon>
        <taxon>Pseudomonadati</taxon>
        <taxon>Pseudomonadota</taxon>
        <taxon>Alphaproteobacteria</taxon>
        <taxon>Rhodobacterales</taxon>
        <taxon>Paracoccaceae</taxon>
        <taxon>Albidovulum</taxon>
    </lineage>
</organism>
<evidence type="ECO:0000256" key="11">
    <source>
        <dbReference type="ARBA" id="ARBA00022723"/>
    </source>
</evidence>